<evidence type="ECO:0000256" key="1">
    <source>
        <dbReference type="SAM" id="MobiDB-lite"/>
    </source>
</evidence>
<dbReference type="Gramene" id="LPERR06G12230.1">
    <property type="protein sequence ID" value="LPERR06G12230.1"/>
    <property type="gene ID" value="LPERR06G12230"/>
</dbReference>
<dbReference type="STRING" id="77586.A0A0D9WQ67"/>
<feature type="domain" description="WRKY19-like zinc finger" evidence="2">
    <location>
        <begin position="219"/>
        <end position="243"/>
    </location>
</feature>
<reference evidence="3" key="3">
    <citation type="submission" date="2015-04" db="UniProtKB">
        <authorList>
            <consortium name="EnsemblPlants"/>
        </authorList>
    </citation>
    <scope>IDENTIFICATION</scope>
</reference>
<feature type="region of interest" description="Disordered" evidence="1">
    <location>
        <begin position="297"/>
        <end position="378"/>
    </location>
</feature>
<dbReference type="InterPro" id="IPR056866">
    <property type="entry name" value="Znf_WRKY19"/>
</dbReference>
<evidence type="ECO:0000313" key="4">
    <source>
        <dbReference type="Proteomes" id="UP000032180"/>
    </source>
</evidence>
<feature type="domain" description="WRKY19-like zinc finger" evidence="2">
    <location>
        <begin position="244"/>
        <end position="268"/>
    </location>
</feature>
<dbReference type="EnsemblPlants" id="LPERR06G12230.1">
    <property type="protein sequence ID" value="LPERR06G12230.1"/>
    <property type="gene ID" value="LPERR06G12230"/>
</dbReference>
<evidence type="ECO:0000313" key="3">
    <source>
        <dbReference type="EnsemblPlants" id="LPERR06G12230.1"/>
    </source>
</evidence>
<evidence type="ECO:0000259" key="2">
    <source>
        <dbReference type="Pfam" id="PF24906"/>
    </source>
</evidence>
<organism evidence="3 4">
    <name type="scientific">Leersia perrieri</name>
    <dbReference type="NCBI Taxonomy" id="77586"/>
    <lineage>
        <taxon>Eukaryota</taxon>
        <taxon>Viridiplantae</taxon>
        <taxon>Streptophyta</taxon>
        <taxon>Embryophyta</taxon>
        <taxon>Tracheophyta</taxon>
        <taxon>Spermatophyta</taxon>
        <taxon>Magnoliopsida</taxon>
        <taxon>Liliopsida</taxon>
        <taxon>Poales</taxon>
        <taxon>Poaceae</taxon>
        <taxon>BOP clade</taxon>
        <taxon>Oryzoideae</taxon>
        <taxon>Oryzeae</taxon>
        <taxon>Oryzinae</taxon>
        <taxon>Leersia</taxon>
    </lineage>
</organism>
<reference evidence="3 4" key="1">
    <citation type="submission" date="2012-08" db="EMBL/GenBank/DDBJ databases">
        <title>Oryza genome evolution.</title>
        <authorList>
            <person name="Wing R.A."/>
        </authorList>
    </citation>
    <scope>NUCLEOTIDE SEQUENCE</scope>
</reference>
<dbReference type="AlphaFoldDB" id="A0A0D9WQ67"/>
<sequence length="388" mass="40668">MDSFQHGMDADKQNIFRERDNMIHLNTCVSDGRSAVGQRCQRLGCNNVGEGQALLCKSHNIGHRCQMLGCPHIVPEGTVLCMNHGGRRTLGEPGSSTVACSKPEVSIKYEGDGGFRVTGNAVNDLGSASAGIYNLDGEVVMCKYQGCSKRAQGNALYCKIHRGGSKGCMVQGCTKGAHGGTPLCIAHGGGKRCAVTGCPNAACGSSQGLTDRCVRHGGGRRCRFDGCVKGAQGNTDFCIGHGGGRRCKFEGCGKSAQGRSDYCIKHGGGRRCKFQGCGTSAKWGMDFCSLHRKGLMSNASNEMPPAPPPKRRAKKTKSAADPSAGLSSEPKMGTIHVADRSSESVMMKNASNASQQQPIQSMKSSPSSGLTASTEGDVAARSHALFGL</sequence>
<name>A0A0D9WQ67_9ORYZ</name>
<dbReference type="Pfam" id="PF24906">
    <property type="entry name" value="Zf_WRKY19"/>
    <property type="match status" value="3"/>
</dbReference>
<dbReference type="Proteomes" id="UP000032180">
    <property type="component" value="Chromosome 6"/>
</dbReference>
<reference evidence="4" key="2">
    <citation type="submission" date="2013-12" db="EMBL/GenBank/DDBJ databases">
        <authorList>
            <person name="Yu Y."/>
            <person name="Lee S."/>
            <person name="de Baynast K."/>
            <person name="Wissotski M."/>
            <person name="Liu L."/>
            <person name="Talag J."/>
            <person name="Goicoechea J."/>
            <person name="Angelova A."/>
            <person name="Jetty R."/>
            <person name="Kudrna D."/>
            <person name="Golser W."/>
            <person name="Rivera L."/>
            <person name="Zhang J."/>
            <person name="Wing R."/>
        </authorList>
    </citation>
    <scope>NUCLEOTIDE SEQUENCE</scope>
</reference>
<keyword evidence="4" id="KW-1185">Reference proteome</keyword>
<feature type="compositionally biased region" description="Polar residues" evidence="1">
    <location>
        <begin position="349"/>
        <end position="374"/>
    </location>
</feature>
<dbReference type="eggNOG" id="ENOG502QUSN">
    <property type="taxonomic scope" value="Eukaryota"/>
</dbReference>
<feature type="domain" description="WRKY19-like zinc finger" evidence="2">
    <location>
        <begin position="166"/>
        <end position="189"/>
    </location>
</feature>
<protein>
    <recommendedName>
        <fullName evidence="2">WRKY19-like zinc finger domain-containing protein</fullName>
    </recommendedName>
</protein>
<dbReference type="PANTHER" id="PTHR31827:SF43">
    <property type="entry name" value="OS06G0472700 PROTEIN"/>
    <property type="match status" value="1"/>
</dbReference>
<dbReference type="HOGENOM" id="CLU_024901_1_0_1"/>
<proteinExistence type="predicted"/>
<accession>A0A0D9WQ67</accession>
<dbReference type="PANTHER" id="PTHR31827">
    <property type="entry name" value="EMB|CAB89363.1"/>
    <property type="match status" value="1"/>
</dbReference>